<dbReference type="EMBL" id="LR798372">
    <property type="protein sequence ID" value="CAB5227410.1"/>
    <property type="molecule type" value="Genomic_DNA"/>
</dbReference>
<dbReference type="EMBL" id="LR797263">
    <property type="protein sequence ID" value="CAB4198716.1"/>
    <property type="molecule type" value="Genomic_DNA"/>
</dbReference>
<dbReference type="EMBL" id="LR796938">
    <property type="protein sequence ID" value="CAB4176651.1"/>
    <property type="molecule type" value="Genomic_DNA"/>
</dbReference>
<evidence type="ECO:0000313" key="3">
    <source>
        <dbReference type="EMBL" id="CAB4198716.1"/>
    </source>
</evidence>
<name>A0A6J7XHP6_9CAUD</name>
<evidence type="ECO:0000313" key="4">
    <source>
        <dbReference type="EMBL" id="CAB4210894.1"/>
    </source>
</evidence>
<reference evidence="5" key="1">
    <citation type="submission" date="2020-05" db="EMBL/GenBank/DDBJ databases">
        <authorList>
            <person name="Chiriac C."/>
            <person name="Salcher M."/>
            <person name="Ghai R."/>
            <person name="Kavagutti S V."/>
        </authorList>
    </citation>
    <scope>NUCLEOTIDE SEQUENCE</scope>
</reference>
<proteinExistence type="predicted"/>
<evidence type="ECO:0000313" key="1">
    <source>
        <dbReference type="EMBL" id="CAB4176651.1"/>
    </source>
</evidence>
<evidence type="ECO:0000313" key="5">
    <source>
        <dbReference type="EMBL" id="CAB5227410.1"/>
    </source>
</evidence>
<sequence>MGMPSSVQFSKDDIAKIKELVEWIKQQNGGFVSQRSAVMKAVNNLLRRIEDADSN</sequence>
<accession>A0A6J7XHP6</accession>
<dbReference type="EMBL" id="LR797011">
    <property type="protein sequence ID" value="CAB4181094.1"/>
    <property type="molecule type" value="Genomic_DNA"/>
</dbReference>
<gene>
    <name evidence="2" type="ORF">UFOVP1075_15</name>
    <name evidence="3" type="ORF">UFOVP1312_7</name>
    <name evidence="4" type="ORF">UFOVP1426_51</name>
    <name evidence="5" type="ORF">UFOVP1522_36</name>
    <name evidence="1" type="ORF">UFOVP989_51</name>
</gene>
<organism evidence="5">
    <name type="scientific">uncultured Caudovirales phage</name>
    <dbReference type="NCBI Taxonomy" id="2100421"/>
    <lineage>
        <taxon>Viruses</taxon>
        <taxon>Duplodnaviria</taxon>
        <taxon>Heunggongvirae</taxon>
        <taxon>Uroviricota</taxon>
        <taxon>Caudoviricetes</taxon>
        <taxon>Peduoviridae</taxon>
        <taxon>Maltschvirus</taxon>
        <taxon>Maltschvirus maltsch</taxon>
    </lineage>
</organism>
<dbReference type="EMBL" id="LR797370">
    <property type="protein sequence ID" value="CAB4210894.1"/>
    <property type="molecule type" value="Genomic_DNA"/>
</dbReference>
<protein>
    <submittedName>
        <fullName evidence="5">Uncharacterized protein</fullName>
    </submittedName>
</protein>
<evidence type="ECO:0000313" key="2">
    <source>
        <dbReference type="EMBL" id="CAB4181094.1"/>
    </source>
</evidence>